<sequence>MWQEIMSECAPFDWYTNNNVPFDYNCYNFTTVPHGSEEFRTWERKIYGDFNRGVTKIYKLENPFLYARYLLKKEEYTAMGRRSPCVMELYHDTSEDKVHSIASRNLDWRLAKRVKFGKGVSFSPSPKYANSKSSRKNGTQRVMIIADVLVNKEQYVQYENDPLDIPNKGFDTVVGNRKKVYVKFEDDEFYPKVFIFYNSF</sequence>
<dbReference type="EC" id="2.4.2.-" evidence="1"/>
<protein>
    <recommendedName>
        <fullName evidence="1">Poly [ADP-ribose] polymerase</fullName>
        <shortName evidence="1">PARP</shortName>
        <ecNumber evidence="1">2.4.2.-</ecNumber>
    </recommendedName>
</protein>
<dbReference type="PROSITE" id="PS51059">
    <property type="entry name" value="PARP_CATALYTIC"/>
    <property type="match status" value="1"/>
</dbReference>
<keyword evidence="4" id="KW-1185">Reference proteome</keyword>
<name>A0AAN7ZHX6_9COLE</name>
<dbReference type="PANTHER" id="PTHR45740">
    <property type="entry name" value="POLY [ADP-RIBOSE] POLYMERASE"/>
    <property type="match status" value="1"/>
</dbReference>
<dbReference type="InterPro" id="IPR051712">
    <property type="entry name" value="ARTD-AVP"/>
</dbReference>
<organism evidence="3 4">
    <name type="scientific">Pyrocoelia pectoralis</name>
    <dbReference type="NCBI Taxonomy" id="417401"/>
    <lineage>
        <taxon>Eukaryota</taxon>
        <taxon>Metazoa</taxon>
        <taxon>Ecdysozoa</taxon>
        <taxon>Arthropoda</taxon>
        <taxon>Hexapoda</taxon>
        <taxon>Insecta</taxon>
        <taxon>Pterygota</taxon>
        <taxon>Neoptera</taxon>
        <taxon>Endopterygota</taxon>
        <taxon>Coleoptera</taxon>
        <taxon>Polyphaga</taxon>
        <taxon>Elateriformia</taxon>
        <taxon>Elateroidea</taxon>
        <taxon>Lampyridae</taxon>
        <taxon>Lampyrinae</taxon>
        <taxon>Pyrocoelia</taxon>
    </lineage>
</organism>
<dbReference type="GO" id="GO:1990404">
    <property type="term" value="F:NAD+-protein mono-ADP-ribosyltransferase activity"/>
    <property type="evidence" value="ECO:0007669"/>
    <property type="project" value="TreeGrafter"/>
</dbReference>
<dbReference type="PANTHER" id="PTHR45740:SF2">
    <property type="entry name" value="POLY [ADP-RIBOSE] POLYMERASE"/>
    <property type="match status" value="1"/>
</dbReference>
<gene>
    <name evidence="3" type="ORF">RI129_002402</name>
</gene>
<reference evidence="3 4" key="1">
    <citation type="journal article" date="2024" name="Insects">
        <title>An Improved Chromosome-Level Genome Assembly of the Firefly Pyrocoelia pectoralis.</title>
        <authorList>
            <person name="Fu X."/>
            <person name="Meyer-Rochow V.B."/>
            <person name="Ballantyne L."/>
            <person name="Zhu X."/>
        </authorList>
    </citation>
    <scope>NUCLEOTIDE SEQUENCE [LARGE SCALE GENOMIC DNA]</scope>
    <source>
        <strain evidence="3">XCY_ONT2</strain>
    </source>
</reference>
<evidence type="ECO:0000313" key="3">
    <source>
        <dbReference type="EMBL" id="KAK5647510.1"/>
    </source>
</evidence>
<dbReference type="InterPro" id="IPR012317">
    <property type="entry name" value="Poly(ADP-ribose)pol_cat_dom"/>
</dbReference>
<evidence type="ECO:0000259" key="2">
    <source>
        <dbReference type="PROSITE" id="PS51059"/>
    </source>
</evidence>
<dbReference type="EMBL" id="JAVRBK010000002">
    <property type="protein sequence ID" value="KAK5647510.1"/>
    <property type="molecule type" value="Genomic_DNA"/>
</dbReference>
<dbReference type="Pfam" id="PF00644">
    <property type="entry name" value="PARP"/>
    <property type="match status" value="1"/>
</dbReference>
<evidence type="ECO:0000256" key="1">
    <source>
        <dbReference type="RuleBase" id="RU362114"/>
    </source>
</evidence>
<comment type="caution">
    <text evidence="3">The sequence shown here is derived from an EMBL/GenBank/DDBJ whole genome shotgun (WGS) entry which is preliminary data.</text>
</comment>
<dbReference type="Gene3D" id="3.90.228.10">
    <property type="match status" value="1"/>
</dbReference>
<evidence type="ECO:0000313" key="4">
    <source>
        <dbReference type="Proteomes" id="UP001329430"/>
    </source>
</evidence>
<dbReference type="GO" id="GO:0003950">
    <property type="term" value="F:NAD+ poly-ADP-ribosyltransferase activity"/>
    <property type="evidence" value="ECO:0007669"/>
    <property type="project" value="UniProtKB-UniRule"/>
</dbReference>
<keyword evidence="1" id="KW-0328">Glycosyltransferase</keyword>
<accession>A0AAN7ZHX6</accession>
<keyword evidence="1" id="KW-0808">Transferase</keyword>
<feature type="domain" description="PARP catalytic" evidence="2">
    <location>
        <begin position="10"/>
        <end position="200"/>
    </location>
</feature>
<dbReference type="GO" id="GO:0005634">
    <property type="term" value="C:nucleus"/>
    <property type="evidence" value="ECO:0007669"/>
    <property type="project" value="TreeGrafter"/>
</dbReference>
<keyword evidence="1" id="KW-0520">NAD</keyword>
<dbReference type="AlphaFoldDB" id="A0AAN7ZHX6"/>
<dbReference type="SUPFAM" id="SSF56399">
    <property type="entry name" value="ADP-ribosylation"/>
    <property type="match status" value="1"/>
</dbReference>
<dbReference type="Proteomes" id="UP001329430">
    <property type="component" value="Chromosome 2"/>
</dbReference>
<proteinExistence type="predicted"/>